<feature type="repeat" description="ANK" evidence="3">
    <location>
        <begin position="215"/>
        <end position="248"/>
    </location>
</feature>
<accession>A0ABR3G426</accession>
<evidence type="ECO:0008006" key="6">
    <source>
        <dbReference type="Google" id="ProtNLM"/>
    </source>
</evidence>
<sequence>MTQTSKCTSQPTFNSGLLITNSRLDDELSVATIEFSNTPAWLQQLNKDPFGFPKRTAFGKLWRGLDPNALDERGQSLFIRAVMNSGVDRYYSEMMAEFEDTDVNIQEDRGRTVLHWACELQFSVMIKLSLSVPECNVGLRDCDRLTAFDLAQDETAKDLCYRSILEMEDTAPQDSLLRKPVFPGVALFGPVAQRNRRLVTALIDRGVDLTARDEHGDTALNVPAAQSDTEEITTILVEAGAEIHTRGKGGATLLYSAVRGGQLDVVKLLLDYGAVIAGKNGCGVTALQMAKDQGNEDLVVERPEAVLPLVDTKPQCSVVRTSLANAIIKEDLGAVRGLLGRGGGIHGDNYDNVNKPDSAVFTAVQYGTNAGDVEILTAAGANLNGEAKVGHALLSILENCGNVRPEKAPQTIRSRWNSSVSHARVPRGIAKSVYLAEQSPELKLLHPTNNEPSGLWGSLKAEEAGGGFVPGLLKRALPLGM</sequence>
<dbReference type="PANTHER" id="PTHR24198">
    <property type="entry name" value="ANKYRIN REPEAT AND PROTEIN KINASE DOMAIN-CONTAINING PROTEIN"/>
    <property type="match status" value="1"/>
</dbReference>
<evidence type="ECO:0000313" key="5">
    <source>
        <dbReference type="Proteomes" id="UP001447188"/>
    </source>
</evidence>
<reference evidence="4 5" key="1">
    <citation type="submission" date="2024-02" db="EMBL/GenBank/DDBJ databases">
        <title>Discinaceae phylogenomics.</title>
        <authorList>
            <person name="Dirks A.C."/>
            <person name="James T.Y."/>
        </authorList>
    </citation>
    <scope>NUCLEOTIDE SEQUENCE [LARGE SCALE GENOMIC DNA]</scope>
    <source>
        <strain evidence="4 5">ACD0624</strain>
    </source>
</reference>
<dbReference type="InterPro" id="IPR036770">
    <property type="entry name" value="Ankyrin_rpt-contain_sf"/>
</dbReference>
<dbReference type="InterPro" id="IPR002110">
    <property type="entry name" value="Ankyrin_rpt"/>
</dbReference>
<dbReference type="PROSITE" id="PS50088">
    <property type="entry name" value="ANK_REPEAT"/>
    <property type="match status" value="2"/>
</dbReference>
<dbReference type="PANTHER" id="PTHR24198:SF165">
    <property type="entry name" value="ANKYRIN REPEAT-CONTAINING PROTEIN-RELATED"/>
    <property type="match status" value="1"/>
</dbReference>
<proteinExistence type="predicted"/>
<dbReference type="Proteomes" id="UP001447188">
    <property type="component" value="Unassembled WGS sequence"/>
</dbReference>
<evidence type="ECO:0000256" key="1">
    <source>
        <dbReference type="ARBA" id="ARBA00022737"/>
    </source>
</evidence>
<dbReference type="SUPFAM" id="SSF48403">
    <property type="entry name" value="Ankyrin repeat"/>
    <property type="match status" value="1"/>
</dbReference>
<dbReference type="Gene3D" id="1.25.40.20">
    <property type="entry name" value="Ankyrin repeat-containing domain"/>
    <property type="match status" value="2"/>
</dbReference>
<dbReference type="EMBL" id="JBBBZM010000426">
    <property type="protein sequence ID" value="KAL0630679.1"/>
    <property type="molecule type" value="Genomic_DNA"/>
</dbReference>
<keyword evidence="5" id="KW-1185">Reference proteome</keyword>
<dbReference type="PROSITE" id="PS50297">
    <property type="entry name" value="ANK_REP_REGION"/>
    <property type="match status" value="1"/>
</dbReference>
<evidence type="ECO:0000256" key="3">
    <source>
        <dbReference type="PROSITE-ProRule" id="PRU00023"/>
    </source>
</evidence>
<keyword evidence="2 3" id="KW-0040">ANK repeat</keyword>
<protein>
    <recommendedName>
        <fullName evidence="6">Ankyrin repeat protein</fullName>
    </recommendedName>
</protein>
<evidence type="ECO:0000313" key="4">
    <source>
        <dbReference type="EMBL" id="KAL0630679.1"/>
    </source>
</evidence>
<name>A0ABR3G426_9PEZI</name>
<evidence type="ECO:0000256" key="2">
    <source>
        <dbReference type="ARBA" id="ARBA00023043"/>
    </source>
</evidence>
<organism evidence="4 5">
    <name type="scientific">Discina gigas</name>
    <dbReference type="NCBI Taxonomy" id="1032678"/>
    <lineage>
        <taxon>Eukaryota</taxon>
        <taxon>Fungi</taxon>
        <taxon>Dikarya</taxon>
        <taxon>Ascomycota</taxon>
        <taxon>Pezizomycotina</taxon>
        <taxon>Pezizomycetes</taxon>
        <taxon>Pezizales</taxon>
        <taxon>Discinaceae</taxon>
        <taxon>Discina</taxon>
    </lineage>
</organism>
<dbReference type="Pfam" id="PF12796">
    <property type="entry name" value="Ank_2"/>
    <property type="match status" value="1"/>
</dbReference>
<comment type="caution">
    <text evidence="4">The sequence shown here is derived from an EMBL/GenBank/DDBJ whole genome shotgun (WGS) entry which is preliminary data.</text>
</comment>
<dbReference type="SMART" id="SM00248">
    <property type="entry name" value="ANK"/>
    <property type="match status" value="3"/>
</dbReference>
<feature type="repeat" description="ANK" evidence="3">
    <location>
        <begin position="249"/>
        <end position="281"/>
    </location>
</feature>
<keyword evidence="1" id="KW-0677">Repeat</keyword>
<gene>
    <name evidence="4" type="ORF">Q9L58_010473</name>
</gene>